<feature type="non-terminal residue" evidence="2">
    <location>
        <position position="1"/>
    </location>
</feature>
<organism evidence="2">
    <name type="scientific">Iconisemion striatum</name>
    <dbReference type="NCBI Taxonomy" id="60296"/>
    <lineage>
        <taxon>Eukaryota</taxon>
        <taxon>Metazoa</taxon>
        <taxon>Chordata</taxon>
        <taxon>Craniata</taxon>
        <taxon>Vertebrata</taxon>
        <taxon>Euteleostomi</taxon>
        <taxon>Actinopterygii</taxon>
        <taxon>Neopterygii</taxon>
        <taxon>Teleostei</taxon>
        <taxon>Neoteleostei</taxon>
        <taxon>Acanthomorphata</taxon>
        <taxon>Ovalentaria</taxon>
        <taxon>Atherinomorphae</taxon>
        <taxon>Cyprinodontiformes</taxon>
        <taxon>Nothobranchiidae</taxon>
        <taxon>Iconisemion</taxon>
    </lineage>
</organism>
<feature type="transmembrane region" description="Helical" evidence="1">
    <location>
        <begin position="20"/>
        <end position="41"/>
    </location>
</feature>
<protein>
    <submittedName>
        <fullName evidence="2">BCL2-interacting killer (Apoptosis-inducing)</fullName>
    </submittedName>
</protein>
<gene>
    <name evidence="2" type="primary">BIK</name>
</gene>
<reference evidence="2" key="1">
    <citation type="submission" date="2016-05" db="EMBL/GenBank/DDBJ databases">
        <authorList>
            <person name="Lavstsen T."/>
            <person name="Jespersen J.S."/>
        </authorList>
    </citation>
    <scope>NUCLEOTIDE SEQUENCE</scope>
    <source>
        <tissue evidence="2">Brain</tissue>
    </source>
</reference>
<proteinExistence type="predicted"/>
<dbReference type="EMBL" id="HADX01007096">
    <property type="protein sequence ID" value="SBP29328.1"/>
    <property type="molecule type" value="Transcribed_RNA"/>
</dbReference>
<name>A0A1A7YGI1_9TELE</name>
<keyword evidence="1" id="KW-0472">Membrane</keyword>
<reference evidence="2" key="2">
    <citation type="submission" date="2016-06" db="EMBL/GenBank/DDBJ databases">
        <title>The genome of a short-lived fish provides insights into sex chromosome evolution and the genetic control of aging.</title>
        <authorList>
            <person name="Reichwald K."/>
            <person name="Felder M."/>
            <person name="Petzold A."/>
            <person name="Koch P."/>
            <person name="Groth M."/>
            <person name="Platzer M."/>
        </authorList>
    </citation>
    <scope>NUCLEOTIDE SEQUENCE</scope>
    <source>
        <tissue evidence="2">Brain</tissue>
    </source>
</reference>
<evidence type="ECO:0000256" key="1">
    <source>
        <dbReference type="SAM" id="Phobius"/>
    </source>
</evidence>
<evidence type="ECO:0000313" key="2">
    <source>
        <dbReference type="EMBL" id="SBP29328.1"/>
    </source>
</evidence>
<keyword evidence="1" id="KW-0812">Transmembrane</keyword>
<feature type="non-terminal residue" evidence="2">
    <location>
        <position position="45"/>
    </location>
</feature>
<accession>A0A1A7YGI1</accession>
<keyword evidence="1" id="KW-1133">Transmembrane helix</keyword>
<sequence>PDSFMLQVSSFKPVTCPGWTRGALVTVALLAAATMFSALWVEVKA</sequence>
<dbReference type="AlphaFoldDB" id="A0A1A7YGI1"/>